<dbReference type="Proteomes" id="UP000037035">
    <property type="component" value="Unassembled WGS sequence"/>
</dbReference>
<keyword evidence="3" id="KW-1185">Reference proteome</keyword>
<feature type="transmembrane region" description="Helical" evidence="1">
    <location>
        <begin position="162"/>
        <end position="186"/>
    </location>
</feature>
<organism evidence="2 3">
    <name type="scientific">Puccinia sorghi</name>
    <dbReference type="NCBI Taxonomy" id="27349"/>
    <lineage>
        <taxon>Eukaryota</taxon>
        <taxon>Fungi</taxon>
        <taxon>Dikarya</taxon>
        <taxon>Basidiomycota</taxon>
        <taxon>Pucciniomycotina</taxon>
        <taxon>Pucciniomycetes</taxon>
        <taxon>Pucciniales</taxon>
        <taxon>Pucciniaceae</taxon>
        <taxon>Puccinia</taxon>
    </lineage>
</organism>
<name>A0A0L6UM30_9BASI</name>
<dbReference type="VEuPathDB" id="FungiDB:VP01_4924g1"/>
<sequence>MYFRPTSQKLPTVIFILFKRDPNINTPEPSSFEMVIVLNCLQLTCRKSKKASVVTTAILQKLFNQALMHRHCSDYTVTVPKHLHMQTCGVWIAWLEHAACQMQAPEFTSKSSVGKNPWSNLIFYLPSLDMNTEKTEMYYLGSEDAIRAPLDEYNSIFLMKCLFELLVCPTSCHINLCFLTALTVYYMVLLDHSPFSKFLLLEILSLSLNFFFFHFKLPKSANVIFIYIMKCRIFTDTLGLAVIFSGHINSYISLLIMYVRCIKVMKTNDDGISQRKTERKELAQKPTRAGLISPIQTEETKPPWLMNDKKRVEIELIELVDLAIYQMR</sequence>
<keyword evidence="1" id="KW-0812">Transmembrane</keyword>
<reference evidence="2 3" key="1">
    <citation type="submission" date="2015-08" db="EMBL/GenBank/DDBJ databases">
        <title>Next Generation Sequencing and Analysis of the Genome of Puccinia sorghi L Schw, the Causal Agent of Maize Common Rust.</title>
        <authorList>
            <person name="Rochi L."/>
            <person name="Burguener G."/>
            <person name="Darino M."/>
            <person name="Turjanski A."/>
            <person name="Kreff E."/>
            <person name="Dieguez M.J."/>
            <person name="Sacco F."/>
        </authorList>
    </citation>
    <scope>NUCLEOTIDE SEQUENCE [LARGE SCALE GENOMIC DNA]</scope>
    <source>
        <strain evidence="2 3">RO10H11247</strain>
    </source>
</reference>
<comment type="caution">
    <text evidence="2">The sequence shown here is derived from an EMBL/GenBank/DDBJ whole genome shotgun (WGS) entry which is preliminary data.</text>
</comment>
<feature type="transmembrane region" description="Helical" evidence="1">
    <location>
        <begin position="238"/>
        <end position="259"/>
    </location>
</feature>
<feature type="transmembrane region" description="Helical" evidence="1">
    <location>
        <begin position="198"/>
        <end position="217"/>
    </location>
</feature>
<keyword evidence="1" id="KW-1133">Transmembrane helix</keyword>
<dbReference type="AlphaFoldDB" id="A0A0L6UM30"/>
<gene>
    <name evidence="2" type="ORF">VP01_4924g1</name>
</gene>
<accession>A0A0L6UM30</accession>
<evidence type="ECO:0000313" key="2">
    <source>
        <dbReference type="EMBL" id="KNZ49584.1"/>
    </source>
</evidence>
<evidence type="ECO:0000256" key="1">
    <source>
        <dbReference type="SAM" id="Phobius"/>
    </source>
</evidence>
<evidence type="ECO:0000313" key="3">
    <source>
        <dbReference type="Proteomes" id="UP000037035"/>
    </source>
</evidence>
<keyword evidence="1" id="KW-0472">Membrane</keyword>
<proteinExistence type="predicted"/>
<protein>
    <submittedName>
        <fullName evidence="2">Uncharacterized protein</fullName>
    </submittedName>
</protein>
<dbReference type="EMBL" id="LAVV01010081">
    <property type="protein sequence ID" value="KNZ49584.1"/>
    <property type="molecule type" value="Genomic_DNA"/>
</dbReference>